<dbReference type="AlphaFoldDB" id="A0A5B7SRB3"/>
<dbReference type="OrthoDB" id="211174at2"/>
<proteinExistence type="predicted"/>
<gene>
    <name evidence="1" type="ORF">FGM00_03225</name>
</gene>
<accession>A0A5B7SRB3</accession>
<name>A0A5B7SRB3_9FLAO</name>
<dbReference type="InterPro" id="IPR011727">
    <property type="entry name" value="CHP02117"/>
</dbReference>
<dbReference type="KEGG" id="asag:FGM00_03225"/>
<dbReference type="Proteomes" id="UP000310017">
    <property type="component" value="Chromosome"/>
</dbReference>
<evidence type="ECO:0000313" key="1">
    <source>
        <dbReference type="EMBL" id="QCW99173.1"/>
    </source>
</evidence>
<protein>
    <submittedName>
        <fullName evidence="1">TIGR02117 family protein</fullName>
    </submittedName>
</protein>
<organism evidence="1 2">
    <name type="scientific">Aggregatimonas sangjinii</name>
    <dbReference type="NCBI Taxonomy" id="2583587"/>
    <lineage>
        <taxon>Bacteria</taxon>
        <taxon>Pseudomonadati</taxon>
        <taxon>Bacteroidota</taxon>
        <taxon>Flavobacteriia</taxon>
        <taxon>Flavobacteriales</taxon>
        <taxon>Flavobacteriaceae</taxon>
        <taxon>Aggregatimonas</taxon>
    </lineage>
</organism>
<keyword evidence="2" id="KW-1185">Reference proteome</keyword>
<sequence>MYFLGFLVLYLVIGFGLSKITVHHEPDAAEEIAIYILTNGVHTDIVMPVKTDDIDWSKKIPYRHTKTADNSHNYIAMGWGDKGFYLQTPTWAELKFSVAFKAATGLSTTAMHTTYYRTMTESESCKRIMISRAQYQKLVWHISDSFQKTANGQFINIQTDANYGHTDAFYEAKGSYSMLTTCNTWANNTLKAIGAKACLWTAFDSAIFEKYK</sequence>
<dbReference type="RefSeq" id="WP_138851526.1">
    <property type="nucleotide sequence ID" value="NZ_CP040710.1"/>
</dbReference>
<dbReference type="Pfam" id="PF09601">
    <property type="entry name" value="DUF2459"/>
    <property type="match status" value="1"/>
</dbReference>
<evidence type="ECO:0000313" key="2">
    <source>
        <dbReference type="Proteomes" id="UP000310017"/>
    </source>
</evidence>
<dbReference type="NCBIfam" id="TIGR02117">
    <property type="entry name" value="chp_urease_rgn"/>
    <property type="match status" value="1"/>
</dbReference>
<reference evidence="1 2" key="1">
    <citation type="submission" date="2019-05" db="EMBL/GenBank/DDBJ databases">
        <title>Genome sequencing of F202Z8.</title>
        <authorList>
            <person name="Kwon Y.M."/>
        </authorList>
    </citation>
    <scope>NUCLEOTIDE SEQUENCE [LARGE SCALE GENOMIC DNA]</scope>
    <source>
        <strain evidence="1 2">F202Z8</strain>
    </source>
</reference>
<dbReference type="EMBL" id="CP040710">
    <property type="protein sequence ID" value="QCW99173.1"/>
    <property type="molecule type" value="Genomic_DNA"/>
</dbReference>